<sequence>MACLVSAAKCEGKGGGDAETWATGGLRRWPDDGEEDMLGSSKLNIVLCIKSRCNPDNRTCYCCQTIPSPNCWLSQKECWDSCPSRRQLHVGSLPPAPVPSSNIDEPHYRSINSRAVPDSTSPGDIL</sequence>
<dbReference type="Proteomes" id="UP000636709">
    <property type="component" value="Unassembled WGS sequence"/>
</dbReference>
<proteinExistence type="predicted"/>
<dbReference type="EMBL" id="JACEFO010000430">
    <property type="protein sequence ID" value="KAF8769728.1"/>
    <property type="molecule type" value="Genomic_DNA"/>
</dbReference>
<reference evidence="2" key="1">
    <citation type="submission" date="2020-07" db="EMBL/GenBank/DDBJ databases">
        <title>Genome sequence and genetic diversity analysis of an under-domesticated orphan crop, white fonio (Digitaria exilis).</title>
        <authorList>
            <person name="Bennetzen J.L."/>
            <person name="Chen S."/>
            <person name="Ma X."/>
            <person name="Wang X."/>
            <person name="Yssel A.E.J."/>
            <person name="Chaluvadi S.R."/>
            <person name="Johnson M."/>
            <person name="Gangashetty P."/>
            <person name="Hamidou F."/>
            <person name="Sanogo M.D."/>
            <person name="Zwaenepoel A."/>
            <person name="Wallace J."/>
            <person name="Van De Peer Y."/>
            <person name="Van Deynze A."/>
        </authorList>
    </citation>
    <scope>NUCLEOTIDE SEQUENCE</scope>
    <source>
        <tissue evidence="2">Leaves</tissue>
    </source>
</reference>
<name>A0A835KS85_9POAL</name>
<gene>
    <name evidence="2" type="ORF">HU200_006337</name>
</gene>
<feature type="region of interest" description="Disordered" evidence="1">
    <location>
        <begin position="90"/>
        <end position="126"/>
    </location>
</feature>
<organism evidence="2 3">
    <name type="scientific">Digitaria exilis</name>
    <dbReference type="NCBI Taxonomy" id="1010633"/>
    <lineage>
        <taxon>Eukaryota</taxon>
        <taxon>Viridiplantae</taxon>
        <taxon>Streptophyta</taxon>
        <taxon>Embryophyta</taxon>
        <taxon>Tracheophyta</taxon>
        <taxon>Spermatophyta</taxon>
        <taxon>Magnoliopsida</taxon>
        <taxon>Liliopsida</taxon>
        <taxon>Poales</taxon>
        <taxon>Poaceae</taxon>
        <taxon>PACMAD clade</taxon>
        <taxon>Panicoideae</taxon>
        <taxon>Panicodae</taxon>
        <taxon>Paniceae</taxon>
        <taxon>Anthephorinae</taxon>
        <taxon>Digitaria</taxon>
    </lineage>
</organism>
<comment type="caution">
    <text evidence="2">The sequence shown here is derived from an EMBL/GenBank/DDBJ whole genome shotgun (WGS) entry which is preliminary data.</text>
</comment>
<evidence type="ECO:0000256" key="1">
    <source>
        <dbReference type="SAM" id="MobiDB-lite"/>
    </source>
</evidence>
<feature type="compositionally biased region" description="Polar residues" evidence="1">
    <location>
        <begin position="110"/>
        <end position="126"/>
    </location>
</feature>
<evidence type="ECO:0000313" key="3">
    <source>
        <dbReference type="Proteomes" id="UP000636709"/>
    </source>
</evidence>
<evidence type="ECO:0000313" key="2">
    <source>
        <dbReference type="EMBL" id="KAF8769728.1"/>
    </source>
</evidence>
<dbReference type="AlphaFoldDB" id="A0A835KS85"/>
<dbReference type="OrthoDB" id="714029at2759"/>
<accession>A0A835KS85</accession>
<keyword evidence="3" id="KW-1185">Reference proteome</keyword>
<protein>
    <submittedName>
        <fullName evidence="2">Uncharacterized protein</fullName>
    </submittedName>
</protein>